<evidence type="ECO:0000313" key="4">
    <source>
        <dbReference type="Proteomes" id="UP000001968"/>
    </source>
</evidence>
<keyword evidence="4" id="KW-1185">Reference proteome</keyword>
<name>Q0B0Y3_SYNWW</name>
<evidence type="ECO:0000313" key="3">
    <source>
        <dbReference type="EMBL" id="ABI67371.1"/>
    </source>
</evidence>
<dbReference type="STRING" id="335541.Swol_0012"/>
<reference evidence="4" key="1">
    <citation type="journal article" date="2010" name="Environ. Microbiol.">
        <title>The genome of Syntrophomonas wolfei: new insights into syntrophic metabolism and biohydrogen production.</title>
        <authorList>
            <person name="Sieber J.R."/>
            <person name="Sims D.R."/>
            <person name="Han C."/>
            <person name="Kim E."/>
            <person name="Lykidis A."/>
            <person name="Lapidus A.L."/>
            <person name="McDonnald E."/>
            <person name="Rohlin L."/>
            <person name="Culley D.E."/>
            <person name="Gunsalus R."/>
            <person name="McInerney M.J."/>
        </authorList>
    </citation>
    <scope>NUCLEOTIDE SEQUENCE [LARGE SCALE GENOMIC DNA]</scope>
    <source>
        <strain evidence="4">DSM 2245B / Goettingen</strain>
    </source>
</reference>
<evidence type="ECO:0000259" key="1">
    <source>
        <dbReference type="SMART" id="SM00897"/>
    </source>
</evidence>
<dbReference type="eggNOG" id="COG3287">
    <property type="taxonomic scope" value="Bacteria"/>
</dbReference>
<dbReference type="AlphaFoldDB" id="Q0B0Y3"/>
<dbReference type="PANTHER" id="PTHR40252">
    <property type="entry name" value="BLR0328 PROTEIN"/>
    <property type="match status" value="1"/>
</dbReference>
<dbReference type="HOGENOM" id="CLU_052774_2_0_9"/>
<dbReference type="SMART" id="SM01204">
    <property type="entry name" value="FIST_C"/>
    <property type="match status" value="1"/>
</dbReference>
<evidence type="ECO:0000259" key="2">
    <source>
        <dbReference type="SMART" id="SM01204"/>
    </source>
</evidence>
<dbReference type="Pfam" id="PF10442">
    <property type="entry name" value="FIST_C"/>
    <property type="match status" value="1"/>
</dbReference>
<proteinExistence type="predicted"/>
<protein>
    <recommendedName>
        <fullName evidence="5">Histidine kinase</fullName>
    </recommendedName>
</protein>
<dbReference type="PANTHER" id="PTHR40252:SF2">
    <property type="entry name" value="BLR0328 PROTEIN"/>
    <property type="match status" value="1"/>
</dbReference>
<feature type="domain" description="FIST" evidence="1">
    <location>
        <begin position="25"/>
        <end position="218"/>
    </location>
</feature>
<dbReference type="Proteomes" id="UP000001968">
    <property type="component" value="Chromosome"/>
</dbReference>
<accession>Q0B0Y3</accession>
<feature type="domain" description="FIST C-domain" evidence="2">
    <location>
        <begin position="219"/>
        <end position="358"/>
    </location>
</feature>
<organism evidence="3 4">
    <name type="scientific">Syntrophomonas wolfei subsp. wolfei (strain DSM 2245B / Goettingen)</name>
    <dbReference type="NCBI Taxonomy" id="335541"/>
    <lineage>
        <taxon>Bacteria</taxon>
        <taxon>Bacillati</taxon>
        <taxon>Bacillota</taxon>
        <taxon>Clostridia</taxon>
        <taxon>Eubacteriales</taxon>
        <taxon>Syntrophomonadaceae</taxon>
        <taxon>Syntrophomonas</taxon>
    </lineage>
</organism>
<dbReference type="InterPro" id="IPR019494">
    <property type="entry name" value="FIST_C"/>
</dbReference>
<evidence type="ECO:0008006" key="5">
    <source>
        <dbReference type="Google" id="ProtNLM"/>
    </source>
</evidence>
<dbReference type="OrthoDB" id="9807794at2"/>
<gene>
    <name evidence="3" type="ordered locus">Swol_0012</name>
</gene>
<sequence>MRIEQKLWRENTGWSDLSPQVDGLMPQLLIVFGTRKYLQEEVRFEEIKGFYPGAHIFGCSTAGEICATNVFEDALAITALEFEHTRIESRQIHLSQVQNSFQAGEYLASSLTHDDLSHVLVLSDGLHVNGSELLQGLTSSLPPGIAITGGMAGDGVSFEETLVFLDAPPTPDTIAVLGFYGNHLRVGYGSMGGFDPFGPKRLITRSAANVLYEMDGRSALELYKKYLGEHAEGLPATGVFFPLSISGEEVAESLVRTILAVNEEEQSLTFGGDVPTGAYARMMKANLDRLIDGAVTAAESILSVVNNASPELAILISCFGRRSILKQRTEEEVEAVSDVFGSGCMLTGFYSYGEISPFKPGEKPEFHNQTMTITTFREV</sequence>
<dbReference type="InterPro" id="IPR013702">
    <property type="entry name" value="FIST_domain_N"/>
</dbReference>
<dbReference type="EMBL" id="CP000448">
    <property type="protein sequence ID" value="ABI67371.1"/>
    <property type="molecule type" value="Genomic_DNA"/>
</dbReference>
<dbReference type="SMART" id="SM00897">
    <property type="entry name" value="FIST"/>
    <property type="match status" value="1"/>
</dbReference>
<dbReference type="KEGG" id="swo:Swol_0012"/>
<dbReference type="Pfam" id="PF08495">
    <property type="entry name" value="FIST"/>
    <property type="match status" value="1"/>
</dbReference>
<dbReference type="RefSeq" id="WP_011639482.1">
    <property type="nucleotide sequence ID" value="NC_008346.1"/>
</dbReference>